<feature type="compositionally biased region" description="Basic and acidic residues" evidence="1">
    <location>
        <begin position="201"/>
        <end position="211"/>
    </location>
</feature>
<keyword evidence="3" id="KW-1185">Reference proteome</keyword>
<comment type="caution">
    <text evidence="2">The sequence shown here is derived from an EMBL/GenBank/DDBJ whole genome shotgun (WGS) entry which is preliminary data.</text>
</comment>
<protein>
    <submittedName>
        <fullName evidence="2">Uncharacterized protein</fullName>
    </submittedName>
</protein>
<name>A0A553R8U8_9TELE</name>
<feature type="region of interest" description="Disordered" evidence="1">
    <location>
        <begin position="201"/>
        <end position="226"/>
    </location>
</feature>
<gene>
    <name evidence="2" type="ORF">DNTS_005286</name>
</gene>
<dbReference type="EMBL" id="SRMA01025157">
    <property type="protein sequence ID" value="TRY98605.1"/>
    <property type="molecule type" value="Genomic_DNA"/>
</dbReference>
<accession>A0A553R8U8</accession>
<feature type="compositionally biased region" description="Basic and acidic residues" evidence="1">
    <location>
        <begin position="153"/>
        <end position="168"/>
    </location>
</feature>
<proteinExistence type="predicted"/>
<organism evidence="2 3">
    <name type="scientific">Danionella cerebrum</name>
    <dbReference type="NCBI Taxonomy" id="2873325"/>
    <lineage>
        <taxon>Eukaryota</taxon>
        <taxon>Metazoa</taxon>
        <taxon>Chordata</taxon>
        <taxon>Craniata</taxon>
        <taxon>Vertebrata</taxon>
        <taxon>Euteleostomi</taxon>
        <taxon>Actinopterygii</taxon>
        <taxon>Neopterygii</taxon>
        <taxon>Teleostei</taxon>
        <taxon>Ostariophysi</taxon>
        <taxon>Cypriniformes</taxon>
        <taxon>Danionidae</taxon>
        <taxon>Danioninae</taxon>
        <taxon>Danionella</taxon>
    </lineage>
</organism>
<reference evidence="2 3" key="1">
    <citation type="journal article" date="2019" name="Sci. Data">
        <title>Hybrid genome assembly and annotation of Danionella translucida.</title>
        <authorList>
            <person name="Kadobianskyi M."/>
            <person name="Schulze L."/>
            <person name="Schuelke M."/>
            <person name="Judkewitz B."/>
        </authorList>
    </citation>
    <scope>NUCLEOTIDE SEQUENCE [LARGE SCALE GENOMIC DNA]</scope>
    <source>
        <strain evidence="2 3">Bolton</strain>
    </source>
</reference>
<evidence type="ECO:0000313" key="2">
    <source>
        <dbReference type="EMBL" id="TRY98605.1"/>
    </source>
</evidence>
<evidence type="ECO:0000313" key="3">
    <source>
        <dbReference type="Proteomes" id="UP000316079"/>
    </source>
</evidence>
<sequence>MRLVVMRSQLERDAPSRVKQEEQEPSVPPAVLCIRDRWGRLFVFTRHLVLLTGLRIEEVEVSEMFRYFSHRLRFNISSFRRLHLLFPRLLRRFAVKGGSLGLPSCDWIAALTSSINLTLKPGSSCAVSLRCVPAAPAPHDALLRAPKGTAPPHSEEQPPEAHRNRADSRAVNSGAFDRAPGGAAELPLAVSGLSSAEERFSRSGFDTRCEEPSSESSRSAELPKLQQRSRSRFIGGVKLNVKNIKASREPQESLQKGESPYPSSLNVVLPLSELSQELHRETLLVAFKLVPFCWRTASALQLQCSLKSSEDLGLSVLASHSPAMTSTFTLKYF</sequence>
<feature type="region of interest" description="Disordered" evidence="1">
    <location>
        <begin position="141"/>
        <end position="178"/>
    </location>
</feature>
<evidence type="ECO:0000256" key="1">
    <source>
        <dbReference type="SAM" id="MobiDB-lite"/>
    </source>
</evidence>
<dbReference type="Proteomes" id="UP000316079">
    <property type="component" value="Unassembled WGS sequence"/>
</dbReference>
<dbReference type="AlphaFoldDB" id="A0A553R8U8"/>